<evidence type="ECO:0000256" key="1">
    <source>
        <dbReference type="SAM" id="MobiDB-lite"/>
    </source>
</evidence>
<keyword evidence="3" id="KW-1185">Reference proteome</keyword>
<accession>A0A0C9X490</accession>
<sequence>MTIPFIVLCGPLQASRIYGCIHPRRWLPTSFLNQFMHIRNLHLLNLLVEDAFPSSDKRLRPSRIASATPLTLSNPNEDLLQALAKFASHPNTSLDFSLLQYISVENPDSDDCPLPHGLADIIRKSSKNLESSSHGPHSLLIHRSSSGEPGPSSTVEISIRLMALDPDRFKEQLNVVHLFFWKTLGLPLQ</sequence>
<dbReference type="Proteomes" id="UP000054477">
    <property type="component" value="Unassembled WGS sequence"/>
</dbReference>
<protein>
    <submittedName>
        <fullName evidence="2">Uncharacterized protein</fullName>
    </submittedName>
</protein>
<reference evidence="3" key="2">
    <citation type="submission" date="2015-01" db="EMBL/GenBank/DDBJ databases">
        <title>Evolutionary Origins and Diversification of the Mycorrhizal Mutualists.</title>
        <authorList>
            <consortium name="DOE Joint Genome Institute"/>
            <consortium name="Mycorrhizal Genomics Consortium"/>
            <person name="Kohler A."/>
            <person name="Kuo A."/>
            <person name="Nagy L.G."/>
            <person name="Floudas D."/>
            <person name="Copeland A."/>
            <person name="Barry K.W."/>
            <person name="Cichocki N."/>
            <person name="Veneault-Fourrey C."/>
            <person name="LaButti K."/>
            <person name="Lindquist E.A."/>
            <person name="Lipzen A."/>
            <person name="Lundell T."/>
            <person name="Morin E."/>
            <person name="Murat C."/>
            <person name="Riley R."/>
            <person name="Ohm R."/>
            <person name="Sun H."/>
            <person name="Tunlid A."/>
            <person name="Henrissat B."/>
            <person name="Grigoriev I.V."/>
            <person name="Hibbett D.S."/>
            <person name="Martin F."/>
        </authorList>
    </citation>
    <scope>NUCLEOTIDE SEQUENCE [LARGE SCALE GENOMIC DNA]</scope>
    <source>
        <strain evidence="3">LaAM-08-1</strain>
    </source>
</reference>
<reference evidence="2 3" key="1">
    <citation type="submission" date="2014-04" db="EMBL/GenBank/DDBJ databases">
        <authorList>
            <consortium name="DOE Joint Genome Institute"/>
            <person name="Kuo A."/>
            <person name="Kohler A."/>
            <person name="Nagy L.G."/>
            <person name="Floudas D."/>
            <person name="Copeland A."/>
            <person name="Barry K.W."/>
            <person name="Cichocki N."/>
            <person name="Veneault-Fourrey C."/>
            <person name="LaButti K."/>
            <person name="Lindquist E.A."/>
            <person name="Lipzen A."/>
            <person name="Lundell T."/>
            <person name="Morin E."/>
            <person name="Murat C."/>
            <person name="Sun H."/>
            <person name="Tunlid A."/>
            <person name="Henrissat B."/>
            <person name="Grigoriev I.V."/>
            <person name="Hibbett D.S."/>
            <person name="Martin F."/>
            <person name="Nordberg H.P."/>
            <person name="Cantor M.N."/>
            <person name="Hua S.X."/>
        </authorList>
    </citation>
    <scope>NUCLEOTIDE SEQUENCE [LARGE SCALE GENOMIC DNA]</scope>
    <source>
        <strain evidence="2 3">LaAM-08-1</strain>
    </source>
</reference>
<dbReference type="EMBL" id="KN838733">
    <property type="protein sequence ID" value="KIJ96078.1"/>
    <property type="molecule type" value="Genomic_DNA"/>
</dbReference>
<evidence type="ECO:0000313" key="2">
    <source>
        <dbReference type="EMBL" id="KIJ96078.1"/>
    </source>
</evidence>
<feature type="region of interest" description="Disordered" evidence="1">
    <location>
        <begin position="128"/>
        <end position="152"/>
    </location>
</feature>
<proteinExistence type="predicted"/>
<gene>
    <name evidence="2" type="ORF">K443DRAFT_682552</name>
</gene>
<dbReference type="AlphaFoldDB" id="A0A0C9X490"/>
<name>A0A0C9X490_9AGAR</name>
<organism evidence="2 3">
    <name type="scientific">Laccaria amethystina LaAM-08-1</name>
    <dbReference type="NCBI Taxonomy" id="1095629"/>
    <lineage>
        <taxon>Eukaryota</taxon>
        <taxon>Fungi</taxon>
        <taxon>Dikarya</taxon>
        <taxon>Basidiomycota</taxon>
        <taxon>Agaricomycotina</taxon>
        <taxon>Agaricomycetes</taxon>
        <taxon>Agaricomycetidae</taxon>
        <taxon>Agaricales</taxon>
        <taxon>Agaricineae</taxon>
        <taxon>Hydnangiaceae</taxon>
        <taxon>Laccaria</taxon>
    </lineage>
</organism>
<feature type="compositionally biased region" description="Polar residues" evidence="1">
    <location>
        <begin position="143"/>
        <end position="152"/>
    </location>
</feature>
<dbReference type="HOGENOM" id="CLU_1434645_0_0_1"/>
<evidence type="ECO:0000313" key="3">
    <source>
        <dbReference type="Proteomes" id="UP000054477"/>
    </source>
</evidence>